<evidence type="ECO:0000313" key="4">
    <source>
        <dbReference type="Proteomes" id="UP000619788"/>
    </source>
</evidence>
<dbReference type="SUPFAM" id="SSF50370">
    <property type="entry name" value="Ricin B-like lectins"/>
    <property type="match status" value="1"/>
</dbReference>
<organism evidence="3 4">
    <name type="scientific">Planobispora siamensis</name>
    <dbReference type="NCBI Taxonomy" id="936338"/>
    <lineage>
        <taxon>Bacteria</taxon>
        <taxon>Bacillati</taxon>
        <taxon>Actinomycetota</taxon>
        <taxon>Actinomycetes</taxon>
        <taxon>Streptosporangiales</taxon>
        <taxon>Streptosporangiaceae</taxon>
        <taxon>Planobispora</taxon>
    </lineage>
</organism>
<sequence>MRTLRKTTQLTVAAAGLFAGVFLTPGAVAASASAPEPFYWYRIIVAHSSQCLDVAHVRLESGAKVVQGHCGGVGSTTNQHWRVEYVNGSGGPVRIVARHSRKCLDVAGASRAHAAGVIQATCGGPAATSQLWRVRYVKTVGSHHWYWIVNQNSGKCLDVAHGLINHGTRVVQGTCGGPGAGANQLWRRQTAAVTWPQSERG</sequence>
<dbReference type="RefSeq" id="WP_204068893.1">
    <property type="nucleotide sequence ID" value="NZ_BOOJ01000072.1"/>
</dbReference>
<dbReference type="InterPro" id="IPR000772">
    <property type="entry name" value="Ricin_B_lectin"/>
</dbReference>
<dbReference type="AlphaFoldDB" id="A0A8J3SLW9"/>
<protein>
    <recommendedName>
        <fullName evidence="2">Ricin B lectin domain-containing protein</fullName>
    </recommendedName>
</protein>
<dbReference type="SMART" id="SM00458">
    <property type="entry name" value="RICIN"/>
    <property type="match status" value="1"/>
</dbReference>
<name>A0A8J3SLW9_9ACTN</name>
<gene>
    <name evidence="3" type="ORF">Psi01_74930</name>
</gene>
<proteinExistence type="predicted"/>
<keyword evidence="1" id="KW-0732">Signal</keyword>
<dbReference type="Proteomes" id="UP000619788">
    <property type="component" value="Unassembled WGS sequence"/>
</dbReference>
<evidence type="ECO:0000313" key="3">
    <source>
        <dbReference type="EMBL" id="GIH96863.1"/>
    </source>
</evidence>
<dbReference type="Gene3D" id="2.80.10.50">
    <property type="match status" value="1"/>
</dbReference>
<evidence type="ECO:0000259" key="2">
    <source>
        <dbReference type="SMART" id="SM00458"/>
    </source>
</evidence>
<dbReference type="PROSITE" id="PS50231">
    <property type="entry name" value="RICIN_B_LECTIN"/>
    <property type="match status" value="1"/>
</dbReference>
<dbReference type="Pfam" id="PF14200">
    <property type="entry name" value="RicinB_lectin_2"/>
    <property type="match status" value="1"/>
</dbReference>
<dbReference type="CDD" id="cd00161">
    <property type="entry name" value="beta-trefoil_Ricin-like"/>
    <property type="match status" value="1"/>
</dbReference>
<keyword evidence="4" id="KW-1185">Reference proteome</keyword>
<evidence type="ECO:0000256" key="1">
    <source>
        <dbReference type="SAM" id="SignalP"/>
    </source>
</evidence>
<dbReference type="InterPro" id="IPR035992">
    <property type="entry name" value="Ricin_B-like_lectins"/>
</dbReference>
<accession>A0A8J3SLW9</accession>
<reference evidence="3 4" key="1">
    <citation type="submission" date="2021-01" db="EMBL/GenBank/DDBJ databases">
        <title>Whole genome shotgun sequence of Planobispora siamensis NBRC 107568.</title>
        <authorList>
            <person name="Komaki H."/>
            <person name="Tamura T."/>
        </authorList>
    </citation>
    <scope>NUCLEOTIDE SEQUENCE [LARGE SCALE GENOMIC DNA]</scope>
    <source>
        <strain evidence="3 4">NBRC 107568</strain>
    </source>
</reference>
<comment type="caution">
    <text evidence="3">The sequence shown here is derived from an EMBL/GenBank/DDBJ whole genome shotgun (WGS) entry which is preliminary data.</text>
</comment>
<feature type="domain" description="Ricin B lectin" evidence="2">
    <location>
        <begin position="39"/>
        <end position="189"/>
    </location>
</feature>
<feature type="signal peptide" evidence="1">
    <location>
        <begin position="1"/>
        <end position="29"/>
    </location>
</feature>
<dbReference type="EMBL" id="BOOJ01000072">
    <property type="protein sequence ID" value="GIH96863.1"/>
    <property type="molecule type" value="Genomic_DNA"/>
</dbReference>
<feature type="chain" id="PRO_5039630307" description="Ricin B lectin domain-containing protein" evidence="1">
    <location>
        <begin position="30"/>
        <end position="201"/>
    </location>
</feature>